<evidence type="ECO:0000313" key="2">
    <source>
        <dbReference type="EMBL" id="GGN82347.1"/>
    </source>
</evidence>
<accession>A0ABQ2KGP6</accession>
<feature type="compositionally biased region" description="Basic and acidic residues" evidence="1">
    <location>
        <begin position="18"/>
        <end position="27"/>
    </location>
</feature>
<feature type="region of interest" description="Disordered" evidence="1">
    <location>
        <begin position="1"/>
        <end position="38"/>
    </location>
</feature>
<evidence type="ECO:0000313" key="3">
    <source>
        <dbReference type="Proteomes" id="UP000626982"/>
    </source>
</evidence>
<proteinExistence type="predicted"/>
<protein>
    <submittedName>
        <fullName evidence="2">Uncharacterized protein</fullName>
    </submittedName>
</protein>
<reference evidence="3" key="1">
    <citation type="journal article" date="2019" name="Int. J. Syst. Evol. Microbiol.">
        <title>The Global Catalogue of Microorganisms (GCM) 10K type strain sequencing project: providing services to taxonomists for standard genome sequencing and annotation.</title>
        <authorList>
            <consortium name="The Broad Institute Genomics Platform"/>
            <consortium name="The Broad Institute Genome Sequencing Center for Infectious Disease"/>
            <person name="Wu L."/>
            <person name="Ma J."/>
        </authorList>
    </citation>
    <scope>NUCLEOTIDE SEQUENCE [LARGE SCALE GENOMIC DNA]</scope>
    <source>
        <strain evidence="3">CGMCC 1.6960</strain>
    </source>
</reference>
<dbReference type="EMBL" id="BMLM01000001">
    <property type="protein sequence ID" value="GGN82347.1"/>
    <property type="molecule type" value="Genomic_DNA"/>
</dbReference>
<name>A0ABQ2KGP6_9MICO</name>
<comment type="caution">
    <text evidence="2">The sequence shown here is derived from an EMBL/GenBank/DDBJ whole genome shotgun (WGS) entry which is preliminary data.</text>
</comment>
<keyword evidence="3" id="KW-1185">Reference proteome</keyword>
<evidence type="ECO:0000256" key="1">
    <source>
        <dbReference type="SAM" id="MobiDB-lite"/>
    </source>
</evidence>
<dbReference type="Proteomes" id="UP000626982">
    <property type="component" value="Unassembled WGS sequence"/>
</dbReference>
<sequence>MGRSRKRVPSDATAAAPDPKKWVDPRAKKAAGGGKRAPAVQKIAIDELRFEWDGSSVDHDYSGSWDWDLEPKETADLLALLSSLRALTWREIKEQKFNSKHSTRQLHHSQDVSTLCKEAQDRLTDIGRGDQEALFRLRHGNLIRVWGVLEGPVLRLLWFDRLHEVCPTES</sequence>
<gene>
    <name evidence="2" type="ORF">GCM10010968_12050</name>
</gene>
<organism evidence="2 3">
    <name type="scientific">Agrococcus terreus</name>
    <dbReference type="NCBI Taxonomy" id="574649"/>
    <lineage>
        <taxon>Bacteria</taxon>
        <taxon>Bacillati</taxon>
        <taxon>Actinomycetota</taxon>
        <taxon>Actinomycetes</taxon>
        <taxon>Micrococcales</taxon>
        <taxon>Microbacteriaceae</taxon>
        <taxon>Agrococcus</taxon>
    </lineage>
</organism>